<keyword evidence="5 7" id="KW-0378">Hydrolase</keyword>
<dbReference type="GO" id="GO:0006465">
    <property type="term" value="P:signal peptide processing"/>
    <property type="evidence" value="ECO:0007669"/>
    <property type="project" value="InterPro"/>
</dbReference>
<evidence type="ECO:0000256" key="1">
    <source>
        <dbReference type="ARBA" id="ARBA00000677"/>
    </source>
</evidence>
<dbReference type="Gene3D" id="2.10.109.10">
    <property type="entry name" value="Umud Fragment, subunit A"/>
    <property type="match status" value="1"/>
</dbReference>
<dbReference type="CDD" id="cd06530">
    <property type="entry name" value="S26_SPase_I"/>
    <property type="match status" value="1"/>
</dbReference>
<feature type="domain" description="Peptidase S26" evidence="8">
    <location>
        <begin position="17"/>
        <end position="185"/>
    </location>
</feature>
<feature type="transmembrane region" description="Helical" evidence="7">
    <location>
        <begin position="20"/>
        <end position="38"/>
    </location>
</feature>
<feature type="active site" evidence="6">
    <location>
        <position position="47"/>
    </location>
</feature>
<dbReference type="InterPro" id="IPR019533">
    <property type="entry name" value="Peptidase_S26"/>
</dbReference>
<evidence type="ECO:0000256" key="7">
    <source>
        <dbReference type="RuleBase" id="RU362042"/>
    </source>
</evidence>
<dbReference type="NCBIfam" id="TIGR02227">
    <property type="entry name" value="sigpep_I_bact"/>
    <property type="match status" value="1"/>
</dbReference>
<proteinExistence type="inferred from homology"/>
<comment type="similarity">
    <text evidence="3 7">Belongs to the peptidase S26 family.</text>
</comment>
<evidence type="ECO:0000313" key="10">
    <source>
        <dbReference type="Proteomes" id="UP000552038"/>
    </source>
</evidence>
<sequence length="199" mass="22433">MNKSNIEGKKILKKEILEWIKAIIIAVVLVILVRWLLFSPFVVDGPSMEPTLWTGERVIVNKLIYNLSKPAPGDVIVFHEPKEDKDLIKRVIGVAGDTIEYKGDNLIVNGNRVDEAYISEAISTAHNKGELYNNNDFPNDIVTVNKVPEGYIFVMGDHRNNSKDSRGLGFIPLEDVIGRAELIFWPLNKISISPFQYSL</sequence>
<evidence type="ECO:0000313" key="9">
    <source>
        <dbReference type="EMBL" id="NOJ73108.1"/>
    </source>
</evidence>
<dbReference type="RefSeq" id="WP_171418719.1">
    <property type="nucleotide sequence ID" value="NZ_JABFOR010000037.1"/>
</dbReference>
<dbReference type="AlphaFoldDB" id="A0AAP7A521"/>
<name>A0AAP7A521_PAEAL</name>
<keyword evidence="7" id="KW-1133">Transmembrane helix</keyword>
<dbReference type="PROSITE" id="PS00761">
    <property type="entry name" value="SPASE_I_3"/>
    <property type="match status" value="1"/>
</dbReference>
<evidence type="ECO:0000256" key="4">
    <source>
        <dbReference type="ARBA" id="ARBA00013208"/>
    </source>
</evidence>
<reference evidence="9 10" key="1">
    <citation type="submission" date="2020-05" db="EMBL/GenBank/DDBJ databases">
        <title>Whole genome sequencing and identification of novel metabolites from Paenibacillus alvei strain JR949.</title>
        <authorList>
            <person name="Rajendhran J."/>
            <person name="Sree Pranav P."/>
            <person name="Mahalakshmi B."/>
            <person name="Karthikeyan R."/>
        </authorList>
    </citation>
    <scope>NUCLEOTIDE SEQUENCE [LARGE SCALE GENOMIC DNA]</scope>
    <source>
        <strain evidence="9 10">JR949</strain>
    </source>
</reference>
<dbReference type="PANTHER" id="PTHR43390">
    <property type="entry name" value="SIGNAL PEPTIDASE I"/>
    <property type="match status" value="1"/>
</dbReference>
<accession>A0AAP7A521</accession>
<evidence type="ECO:0000259" key="8">
    <source>
        <dbReference type="Pfam" id="PF10502"/>
    </source>
</evidence>
<dbReference type="GO" id="GO:0005886">
    <property type="term" value="C:plasma membrane"/>
    <property type="evidence" value="ECO:0007669"/>
    <property type="project" value="UniProtKB-SubCell"/>
</dbReference>
<protein>
    <recommendedName>
        <fullName evidence="4 7">Signal peptidase I</fullName>
        <ecNumber evidence="4 7">3.4.21.89</ecNumber>
    </recommendedName>
</protein>
<dbReference type="InterPro" id="IPR019758">
    <property type="entry name" value="Pept_S26A_signal_pept_1_CS"/>
</dbReference>
<comment type="catalytic activity">
    <reaction evidence="1 7">
        <text>Cleavage of hydrophobic, N-terminal signal or leader sequences from secreted and periplasmic proteins.</text>
        <dbReference type="EC" id="3.4.21.89"/>
    </reaction>
</comment>
<dbReference type="EMBL" id="JABFOR010000037">
    <property type="protein sequence ID" value="NOJ73108.1"/>
    <property type="molecule type" value="Genomic_DNA"/>
</dbReference>
<dbReference type="Pfam" id="PF10502">
    <property type="entry name" value="Peptidase_S26"/>
    <property type="match status" value="1"/>
</dbReference>
<evidence type="ECO:0000256" key="2">
    <source>
        <dbReference type="ARBA" id="ARBA00004401"/>
    </source>
</evidence>
<evidence type="ECO:0000256" key="5">
    <source>
        <dbReference type="ARBA" id="ARBA00022801"/>
    </source>
</evidence>
<dbReference type="PANTHER" id="PTHR43390:SF1">
    <property type="entry name" value="CHLOROPLAST PROCESSING PEPTIDASE"/>
    <property type="match status" value="1"/>
</dbReference>
<comment type="subcellular location">
    <subcellularLocation>
        <location evidence="2">Cell membrane</location>
        <topology evidence="2">Single-pass type II membrane protein</topology>
    </subcellularLocation>
    <subcellularLocation>
        <location evidence="7">Membrane</location>
        <topology evidence="7">Single-pass type II membrane protein</topology>
    </subcellularLocation>
</comment>
<evidence type="ECO:0000256" key="3">
    <source>
        <dbReference type="ARBA" id="ARBA00009370"/>
    </source>
</evidence>
<dbReference type="SUPFAM" id="SSF51306">
    <property type="entry name" value="LexA/Signal peptidase"/>
    <property type="match status" value="1"/>
</dbReference>
<keyword evidence="7" id="KW-0472">Membrane</keyword>
<dbReference type="PRINTS" id="PR00727">
    <property type="entry name" value="LEADERPTASE"/>
</dbReference>
<dbReference type="GO" id="GO:0009003">
    <property type="term" value="F:signal peptidase activity"/>
    <property type="evidence" value="ECO:0007669"/>
    <property type="project" value="UniProtKB-EC"/>
</dbReference>
<keyword evidence="7" id="KW-0645">Protease</keyword>
<organism evidence="9 10">
    <name type="scientific">Paenibacillus alvei</name>
    <name type="common">Bacillus alvei</name>
    <dbReference type="NCBI Taxonomy" id="44250"/>
    <lineage>
        <taxon>Bacteria</taxon>
        <taxon>Bacillati</taxon>
        <taxon>Bacillota</taxon>
        <taxon>Bacilli</taxon>
        <taxon>Bacillales</taxon>
        <taxon>Paenibacillaceae</taxon>
        <taxon>Paenibacillus</taxon>
    </lineage>
</organism>
<dbReference type="GO" id="GO:0004252">
    <property type="term" value="F:serine-type endopeptidase activity"/>
    <property type="evidence" value="ECO:0007669"/>
    <property type="project" value="InterPro"/>
</dbReference>
<keyword evidence="7" id="KW-0812">Transmembrane</keyword>
<dbReference type="InterPro" id="IPR000223">
    <property type="entry name" value="Pept_S26A_signal_pept_1"/>
</dbReference>
<dbReference type="Proteomes" id="UP000552038">
    <property type="component" value="Unassembled WGS sequence"/>
</dbReference>
<dbReference type="EC" id="3.4.21.89" evidence="4 7"/>
<evidence type="ECO:0000256" key="6">
    <source>
        <dbReference type="PIRSR" id="PIRSR600223-1"/>
    </source>
</evidence>
<comment type="caution">
    <text evidence="9">The sequence shown here is derived from an EMBL/GenBank/DDBJ whole genome shotgun (WGS) entry which is preliminary data.</text>
</comment>
<feature type="active site" evidence="6">
    <location>
        <position position="89"/>
    </location>
</feature>
<dbReference type="InterPro" id="IPR036286">
    <property type="entry name" value="LexA/Signal_pep-like_sf"/>
</dbReference>
<gene>
    <name evidence="9" type="primary">lepB</name>
    <name evidence="9" type="ORF">HMI46_21455</name>
</gene>